<keyword evidence="2" id="KW-1185">Reference proteome</keyword>
<dbReference type="Proteomes" id="UP001153954">
    <property type="component" value="Unassembled WGS sequence"/>
</dbReference>
<organism evidence="1 2">
    <name type="scientific">Euphydryas editha</name>
    <name type="common">Edith's checkerspot</name>
    <dbReference type="NCBI Taxonomy" id="104508"/>
    <lineage>
        <taxon>Eukaryota</taxon>
        <taxon>Metazoa</taxon>
        <taxon>Ecdysozoa</taxon>
        <taxon>Arthropoda</taxon>
        <taxon>Hexapoda</taxon>
        <taxon>Insecta</taxon>
        <taxon>Pterygota</taxon>
        <taxon>Neoptera</taxon>
        <taxon>Endopterygota</taxon>
        <taxon>Lepidoptera</taxon>
        <taxon>Glossata</taxon>
        <taxon>Ditrysia</taxon>
        <taxon>Papilionoidea</taxon>
        <taxon>Nymphalidae</taxon>
        <taxon>Nymphalinae</taxon>
        <taxon>Euphydryas</taxon>
    </lineage>
</organism>
<reference evidence="1" key="1">
    <citation type="submission" date="2022-03" db="EMBL/GenBank/DDBJ databases">
        <authorList>
            <person name="Tunstrom K."/>
        </authorList>
    </citation>
    <scope>NUCLEOTIDE SEQUENCE</scope>
</reference>
<accession>A0AAU9V7Z9</accession>
<sequence>MEKLKFEFMVKASEDMKTNIICVTRITDLDGRTFAIPDNLQPIKLHGGIIHTQIFQKVKSTLQKRHEKRQVWISMNPEMKAAYCDEDGNKQFMGYILEEQPKPQISTTGISEESLARIMENFAEMKKDSLKPFNMGKVVEKFVIEKLNSKITNVSQWMTTFETECLRIGIEEDIKKIEIFRLFLEDSCLDWYNSMLIKHTINSKWAMWKKNFCETYADKKTSESESKEKNMKPMVIPCKICEKENKGIRYHPESKCWFKIRNNDKPKKDQIRSVNNSELEVELNKIDPKN</sequence>
<name>A0AAU9V7Z9_EUPED</name>
<protein>
    <submittedName>
        <fullName evidence="1">Uncharacterized protein</fullName>
    </submittedName>
</protein>
<dbReference type="AlphaFoldDB" id="A0AAU9V7Z9"/>
<gene>
    <name evidence="1" type="ORF">EEDITHA_LOCUS20523</name>
</gene>
<evidence type="ECO:0000313" key="2">
    <source>
        <dbReference type="Proteomes" id="UP001153954"/>
    </source>
</evidence>
<evidence type="ECO:0000313" key="1">
    <source>
        <dbReference type="EMBL" id="CAH2106383.1"/>
    </source>
</evidence>
<dbReference type="EMBL" id="CAKOGL010000029">
    <property type="protein sequence ID" value="CAH2106383.1"/>
    <property type="molecule type" value="Genomic_DNA"/>
</dbReference>
<comment type="caution">
    <text evidence="1">The sequence shown here is derived from an EMBL/GenBank/DDBJ whole genome shotgun (WGS) entry which is preliminary data.</text>
</comment>
<proteinExistence type="predicted"/>